<comment type="caution">
    <text evidence="2">The sequence shown here is derived from an EMBL/GenBank/DDBJ whole genome shotgun (WGS) entry which is preliminary data.</text>
</comment>
<protein>
    <recommendedName>
        <fullName evidence="1">HAT C-terminal dimerisation domain-containing protein</fullName>
    </recommendedName>
</protein>
<evidence type="ECO:0000313" key="2">
    <source>
        <dbReference type="EMBL" id="KAI9157137.1"/>
    </source>
</evidence>
<accession>A0AAD5IB16</accession>
<dbReference type="SUPFAM" id="SSF53098">
    <property type="entry name" value="Ribonuclease H-like"/>
    <property type="match status" value="1"/>
</dbReference>
<dbReference type="PANTHER" id="PTHR23272:SF161">
    <property type="entry name" value="ZINC FINGER BED DOMAIN-CONTAINING PROTEIN RICESLEEPER 1-LIKE"/>
    <property type="match status" value="1"/>
</dbReference>
<evidence type="ECO:0000259" key="1">
    <source>
        <dbReference type="Pfam" id="PF05699"/>
    </source>
</evidence>
<dbReference type="PANTHER" id="PTHR23272">
    <property type="entry name" value="BED FINGER-RELATED"/>
    <property type="match status" value="1"/>
</dbReference>
<proteinExistence type="predicted"/>
<gene>
    <name evidence="2" type="ORF">LWI28_017472</name>
</gene>
<sequence>MPLKKFDILYYWKEYERYYPIMALIAKNIFSTPVSTVAVEPEFSARENILDEKCSCLTPKALQIHVCVDEWTNVQYRQQELEQEATYDFFKDDESAESGAAK</sequence>
<dbReference type="Proteomes" id="UP001064489">
    <property type="component" value="Chromosome 12"/>
</dbReference>
<evidence type="ECO:0000313" key="3">
    <source>
        <dbReference type="Proteomes" id="UP001064489"/>
    </source>
</evidence>
<dbReference type="InterPro" id="IPR008906">
    <property type="entry name" value="HATC_C_dom"/>
</dbReference>
<dbReference type="EMBL" id="JAJSOW010000107">
    <property type="protein sequence ID" value="KAI9157137.1"/>
    <property type="molecule type" value="Genomic_DNA"/>
</dbReference>
<dbReference type="AlphaFoldDB" id="A0AAD5IB16"/>
<reference evidence="2" key="1">
    <citation type="journal article" date="2022" name="Plant J.">
        <title>Strategies of tolerance reflected in two North American maple genomes.</title>
        <authorList>
            <person name="McEvoy S.L."/>
            <person name="Sezen U.U."/>
            <person name="Trouern-Trend A."/>
            <person name="McMahon S.M."/>
            <person name="Schaberg P.G."/>
            <person name="Yang J."/>
            <person name="Wegrzyn J.L."/>
            <person name="Swenson N.G."/>
        </authorList>
    </citation>
    <scope>NUCLEOTIDE SEQUENCE</scope>
    <source>
        <strain evidence="2">91603</strain>
    </source>
</reference>
<dbReference type="Pfam" id="PF05699">
    <property type="entry name" value="Dimer_Tnp_hAT"/>
    <property type="match status" value="1"/>
</dbReference>
<name>A0AAD5IB16_ACENE</name>
<feature type="domain" description="HAT C-terminal dimerisation" evidence="1">
    <location>
        <begin position="4"/>
        <end position="71"/>
    </location>
</feature>
<dbReference type="InterPro" id="IPR012337">
    <property type="entry name" value="RNaseH-like_sf"/>
</dbReference>
<organism evidence="2 3">
    <name type="scientific">Acer negundo</name>
    <name type="common">Box elder</name>
    <dbReference type="NCBI Taxonomy" id="4023"/>
    <lineage>
        <taxon>Eukaryota</taxon>
        <taxon>Viridiplantae</taxon>
        <taxon>Streptophyta</taxon>
        <taxon>Embryophyta</taxon>
        <taxon>Tracheophyta</taxon>
        <taxon>Spermatophyta</taxon>
        <taxon>Magnoliopsida</taxon>
        <taxon>eudicotyledons</taxon>
        <taxon>Gunneridae</taxon>
        <taxon>Pentapetalae</taxon>
        <taxon>rosids</taxon>
        <taxon>malvids</taxon>
        <taxon>Sapindales</taxon>
        <taxon>Sapindaceae</taxon>
        <taxon>Hippocastanoideae</taxon>
        <taxon>Acereae</taxon>
        <taxon>Acer</taxon>
    </lineage>
</organism>
<reference evidence="2" key="2">
    <citation type="submission" date="2023-02" db="EMBL/GenBank/DDBJ databases">
        <authorList>
            <person name="Swenson N.G."/>
            <person name="Wegrzyn J.L."/>
            <person name="Mcevoy S.L."/>
        </authorList>
    </citation>
    <scope>NUCLEOTIDE SEQUENCE</scope>
    <source>
        <strain evidence="2">91603</strain>
        <tissue evidence="2">Leaf</tissue>
    </source>
</reference>
<keyword evidence="3" id="KW-1185">Reference proteome</keyword>
<dbReference type="GO" id="GO:0046983">
    <property type="term" value="F:protein dimerization activity"/>
    <property type="evidence" value="ECO:0007669"/>
    <property type="project" value="InterPro"/>
</dbReference>